<feature type="coiled-coil region" evidence="3">
    <location>
        <begin position="310"/>
        <end position="337"/>
    </location>
</feature>
<dbReference type="SUPFAM" id="SSF48695">
    <property type="entry name" value="Multiheme cytochromes"/>
    <property type="match status" value="1"/>
</dbReference>
<evidence type="ECO:0000256" key="1">
    <source>
        <dbReference type="ARBA" id="ARBA00038101"/>
    </source>
</evidence>
<evidence type="ECO:0000313" key="6">
    <source>
        <dbReference type="EMBL" id="KRW99301.1"/>
    </source>
</evidence>
<feature type="compositionally biased region" description="Low complexity" evidence="4">
    <location>
        <begin position="1"/>
        <end position="10"/>
    </location>
</feature>
<dbReference type="GO" id="GO:0005737">
    <property type="term" value="C:cytoplasm"/>
    <property type="evidence" value="ECO:0007669"/>
    <property type="project" value="UniProtKB-ARBA"/>
</dbReference>
<dbReference type="InterPro" id="IPR006597">
    <property type="entry name" value="Sel1-like"/>
</dbReference>
<evidence type="ECO:0000259" key="5">
    <source>
        <dbReference type="PROSITE" id="PS50089"/>
    </source>
</evidence>
<keyword evidence="3" id="KW-0175">Coiled coil</keyword>
<sequence>MITKINQQNKKTTKTLEKTDLPSWRPKHPSLKSDCIDQHQLFSQNTSQPQPQPQHNFAQQQQQEKNINDLLQLTQCLICQKDVSNNPVQCPECHKIYGYNCIKQYQILNQEPDLYCPHCKSLWLKDIEQLQNRFIRDVVKIQFQVHCFFQQNGCQQIIQCEQEELDNHYQICQFQEVICYQNSSVCGWEGQLKNLEEHQLNECPYLLIECQECENNKENISSFFKKENHQKYCKYNNTQCPQCEQFIPNNQYQQHAEILCEKKQFICKKCENLFFKNDFLQHQNSNCEKSQNLDNSKTKNINKQNINPEIKLLKLENQDLKQQLFQYKQQIQTQINKQKYISQISLKLQDLEIDRKEQILQDINKGIFHINSLQQLNQIYELGLEINSVIINEYDFNRYTYSKTAKTNFKPIIEIMQKLAQKGDSWTQFSLGLLYYCGDKDIEMNDKTAYYWANKSMQQKNPGGQCLFGLFYFFGYYIDQDYEKAVEHFENSCKQMFPPAFYYLADCIYNGKGTEQDKKKGLQYYQMSAQQGYPYALRVLGDKLQNYEIYSDEPEKESYECYLKAARKFEIQAMENVYQNLNTGIGVQQNQIQANIWKEKIKKLKYEEQFQAKQD</sequence>
<keyword evidence="2" id="KW-0479">Metal-binding</keyword>
<organism evidence="6 7">
    <name type="scientific">Pseudocohnilembus persalinus</name>
    <name type="common">Ciliate</name>
    <dbReference type="NCBI Taxonomy" id="266149"/>
    <lineage>
        <taxon>Eukaryota</taxon>
        <taxon>Sar</taxon>
        <taxon>Alveolata</taxon>
        <taxon>Ciliophora</taxon>
        <taxon>Intramacronucleata</taxon>
        <taxon>Oligohymenophorea</taxon>
        <taxon>Scuticociliatia</taxon>
        <taxon>Philasterida</taxon>
        <taxon>Pseudocohnilembidae</taxon>
        <taxon>Pseudocohnilembus</taxon>
    </lineage>
</organism>
<reference evidence="6 7" key="1">
    <citation type="journal article" date="2015" name="Sci. Rep.">
        <title>Genome of the facultative scuticociliatosis pathogen Pseudocohnilembus persalinus provides insight into its virulence through horizontal gene transfer.</title>
        <authorList>
            <person name="Xiong J."/>
            <person name="Wang G."/>
            <person name="Cheng J."/>
            <person name="Tian M."/>
            <person name="Pan X."/>
            <person name="Warren A."/>
            <person name="Jiang C."/>
            <person name="Yuan D."/>
            <person name="Miao W."/>
        </authorList>
    </citation>
    <scope>NUCLEOTIDE SEQUENCE [LARGE SCALE GENOMIC DNA]</scope>
    <source>
        <strain evidence="6">36N120E</strain>
    </source>
</reference>
<accession>A0A0V0QAR4</accession>
<proteinExistence type="inferred from homology"/>
<dbReference type="PROSITE" id="PS50089">
    <property type="entry name" value="ZF_RING_2"/>
    <property type="match status" value="1"/>
</dbReference>
<feature type="region of interest" description="Disordered" evidence="4">
    <location>
        <begin position="1"/>
        <end position="30"/>
    </location>
</feature>
<dbReference type="InParanoid" id="A0A0V0QAR4"/>
<dbReference type="SUPFAM" id="SSF57850">
    <property type="entry name" value="RING/U-box"/>
    <property type="match status" value="1"/>
</dbReference>
<keyword evidence="2" id="KW-0863">Zinc-finger</keyword>
<dbReference type="SMART" id="SM00671">
    <property type="entry name" value="SEL1"/>
    <property type="match status" value="3"/>
</dbReference>
<dbReference type="Pfam" id="PF08238">
    <property type="entry name" value="Sel1"/>
    <property type="match status" value="4"/>
</dbReference>
<name>A0A0V0QAR4_PSEPJ</name>
<dbReference type="PANTHER" id="PTHR11102:SF160">
    <property type="entry name" value="ERAD-ASSOCIATED E3 UBIQUITIN-PROTEIN LIGASE COMPONENT HRD3"/>
    <property type="match status" value="1"/>
</dbReference>
<dbReference type="InterPro" id="IPR011990">
    <property type="entry name" value="TPR-like_helical_dom_sf"/>
</dbReference>
<evidence type="ECO:0000256" key="2">
    <source>
        <dbReference type="PROSITE-ProRule" id="PRU00175"/>
    </source>
</evidence>
<dbReference type="SUPFAM" id="SSF81901">
    <property type="entry name" value="HCP-like"/>
    <property type="match status" value="1"/>
</dbReference>
<dbReference type="Gene3D" id="1.25.40.10">
    <property type="entry name" value="Tetratricopeptide repeat domain"/>
    <property type="match status" value="1"/>
</dbReference>
<evidence type="ECO:0000256" key="4">
    <source>
        <dbReference type="SAM" id="MobiDB-lite"/>
    </source>
</evidence>
<dbReference type="GO" id="GO:0008270">
    <property type="term" value="F:zinc ion binding"/>
    <property type="evidence" value="ECO:0007669"/>
    <property type="project" value="UniProtKB-KW"/>
</dbReference>
<evidence type="ECO:0000256" key="3">
    <source>
        <dbReference type="SAM" id="Coils"/>
    </source>
</evidence>
<protein>
    <submittedName>
        <fullName evidence="6">TRAF-like protein</fullName>
    </submittedName>
</protein>
<dbReference type="Proteomes" id="UP000054937">
    <property type="component" value="Unassembled WGS sequence"/>
</dbReference>
<dbReference type="InterPro" id="IPR050767">
    <property type="entry name" value="Sel1_AlgK"/>
</dbReference>
<comment type="caution">
    <text evidence="6">The sequence shown here is derived from an EMBL/GenBank/DDBJ whole genome shotgun (WGS) entry which is preliminary data.</text>
</comment>
<keyword evidence="2" id="KW-0862">Zinc</keyword>
<feature type="domain" description="RING-type" evidence="5">
    <location>
        <begin position="76"/>
        <end position="120"/>
    </location>
</feature>
<dbReference type="InterPro" id="IPR013083">
    <property type="entry name" value="Znf_RING/FYVE/PHD"/>
</dbReference>
<dbReference type="AlphaFoldDB" id="A0A0V0QAR4"/>
<dbReference type="Gene3D" id="3.30.40.10">
    <property type="entry name" value="Zinc/RING finger domain, C3HC4 (zinc finger)"/>
    <property type="match status" value="2"/>
</dbReference>
<gene>
    <name evidence="6" type="ORF">PPERSA_02413</name>
</gene>
<dbReference type="PANTHER" id="PTHR11102">
    <property type="entry name" value="SEL-1-LIKE PROTEIN"/>
    <property type="match status" value="1"/>
</dbReference>
<dbReference type="EMBL" id="LDAU01000214">
    <property type="protein sequence ID" value="KRW99301.1"/>
    <property type="molecule type" value="Genomic_DNA"/>
</dbReference>
<keyword evidence="7" id="KW-1185">Reference proteome</keyword>
<dbReference type="InterPro" id="IPR036280">
    <property type="entry name" value="Multihaem_cyt_sf"/>
</dbReference>
<dbReference type="SUPFAM" id="SSF49599">
    <property type="entry name" value="TRAF domain-like"/>
    <property type="match status" value="1"/>
</dbReference>
<dbReference type="InterPro" id="IPR001841">
    <property type="entry name" value="Znf_RING"/>
</dbReference>
<evidence type="ECO:0000313" key="7">
    <source>
        <dbReference type="Proteomes" id="UP000054937"/>
    </source>
</evidence>
<comment type="similarity">
    <text evidence="1">Belongs to the sel-1 family.</text>
</comment>
<dbReference type="OrthoDB" id="272077at2759"/>